<evidence type="ECO:0000256" key="2">
    <source>
        <dbReference type="ARBA" id="ARBA00023125"/>
    </source>
</evidence>
<feature type="domain" description="HTH araC/xylS-type" evidence="5">
    <location>
        <begin position="236"/>
        <end position="335"/>
    </location>
</feature>
<dbReference type="Pfam" id="PF12625">
    <property type="entry name" value="Arabinose_bd"/>
    <property type="match status" value="1"/>
</dbReference>
<dbReference type="Gene3D" id="1.10.10.60">
    <property type="entry name" value="Homeodomain-like"/>
    <property type="match status" value="1"/>
</dbReference>
<keyword evidence="2" id="KW-0238">DNA-binding</keyword>
<dbReference type="InterPro" id="IPR018060">
    <property type="entry name" value="HTH_AraC"/>
</dbReference>
<sequence>MHAVDITGRPVGISGRRGTAGIRGMVAVGREHGVDVRTLLTGSGVTPEQVEDPAAVVRAAQELVVAQNLVRACPRPGLGIDVGSRLRLRHYGVWGFALLASPTLRVAAEVGLRRLPLTYATAGVSVRVAGPEVRVQVDDAGVPPAVRDFVVERELESIRGIIGGLLGEPVPLLRIDLRRAPTPGLFRDVPVSFGAPRDALVAPTALLDRALPQADPHTMRVCARECDLLMLGRLDGVVATRVREVFRAAGVLDMESTAARLHLSSRTLRRRLAAEGTSYHRVAAEARHAAAVELLTTTRLGVEPIALRLGYTDASTFTRAFRRWTGVTPGAYRARGPGWASGGTEPSASTAATAPAAASSTNTTG</sequence>
<feature type="compositionally biased region" description="Low complexity" evidence="4">
    <location>
        <begin position="342"/>
        <end position="365"/>
    </location>
</feature>
<proteinExistence type="predicted"/>
<dbReference type="PANTHER" id="PTHR47894:SF1">
    <property type="entry name" value="HTH-TYPE TRANSCRIPTIONAL REGULATOR VQSM"/>
    <property type="match status" value="1"/>
</dbReference>
<evidence type="ECO:0000256" key="1">
    <source>
        <dbReference type="ARBA" id="ARBA00023015"/>
    </source>
</evidence>
<keyword evidence="3" id="KW-0804">Transcription</keyword>
<evidence type="ECO:0000256" key="4">
    <source>
        <dbReference type="SAM" id="MobiDB-lite"/>
    </source>
</evidence>
<organism evidence="6 7">
    <name type="scientific">Saccharothrix mutabilis subsp. mutabilis</name>
    <dbReference type="NCBI Taxonomy" id="66855"/>
    <lineage>
        <taxon>Bacteria</taxon>
        <taxon>Bacillati</taxon>
        <taxon>Actinomycetota</taxon>
        <taxon>Actinomycetes</taxon>
        <taxon>Pseudonocardiales</taxon>
        <taxon>Pseudonocardiaceae</taxon>
        <taxon>Saccharothrix</taxon>
    </lineage>
</organism>
<dbReference type="Proteomes" id="UP001500416">
    <property type="component" value="Unassembled WGS sequence"/>
</dbReference>
<evidence type="ECO:0000313" key="7">
    <source>
        <dbReference type="Proteomes" id="UP001500416"/>
    </source>
</evidence>
<evidence type="ECO:0000259" key="5">
    <source>
        <dbReference type="PROSITE" id="PS01124"/>
    </source>
</evidence>
<accession>A0ABN0UDB6</accession>
<reference evidence="6 7" key="1">
    <citation type="journal article" date="2019" name="Int. J. Syst. Evol. Microbiol.">
        <title>The Global Catalogue of Microorganisms (GCM) 10K type strain sequencing project: providing services to taxonomists for standard genome sequencing and annotation.</title>
        <authorList>
            <consortium name="The Broad Institute Genomics Platform"/>
            <consortium name="The Broad Institute Genome Sequencing Center for Infectious Disease"/>
            <person name="Wu L."/>
            <person name="Ma J."/>
        </authorList>
    </citation>
    <scope>NUCLEOTIDE SEQUENCE [LARGE SCALE GENOMIC DNA]</scope>
    <source>
        <strain evidence="6 7">JCM 3380</strain>
    </source>
</reference>
<name>A0ABN0UDB6_9PSEU</name>
<dbReference type="SMART" id="SM00342">
    <property type="entry name" value="HTH_ARAC"/>
    <property type="match status" value="1"/>
</dbReference>
<dbReference type="PRINTS" id="PR00032">
    <property type="entry name" value="HTHARAC"/>
</dbReference>
<dbReference type="InterPro" id="IPR009057">
    <property type="entry name" value="Homeodomain-like_sf"/>
</dbReference>
<dbReference type="RefSeq" id="WP_343936547.1">
    <property type="nucleotide sequence ID" value="NZ_BAAABU010000014.1"/>
</dbReference>
<dbReference type="InterPro" id="IPR020449">
    <property type="entry name" value="Tscrpt_reg_AraC-type_HTH"/>
</dbReference>
<keyword evidence="1" id="KW-0805">Transcription regulation</keyword>
<evidence type="ECO:0000256" key="3">
    <source>
        <dbReference type="ARBA" id="ARBA00023163"/>
    </source>
</evidence>
<dbReference type="SUPFAM" id="SSF46689">
    <property type="entry name" value="Homeodomain-like"/>
    <property type="match status" value="1"/>
</dbReference>
<comment type="caution">
    <text evidence="6">The sequence shown here is derived from an EMBL/GenBank/DDBJ whole genome shotgun (WGS) entry which is preliminary data.</text>
</comment>
<dbReference type="InterPro" id="IPR032687">
    <property type="entry name" value="AraC-type_N"/>
</dbReference>
<evidence type="ECO:0000313" key="6">
    <source>
        <dbReference type="EMBL" id="GAA0246435.1"/>
    </source>
</evidence>
<dbReference type="EMBL" id="BAAABU010000014">
    <property type="protein sequence ID" value="GAA0246435.1"/>
    <property type="molecule type" value="Genomic_DNA"/>
</dbReference>
<protein>
    <submittedName>
        <fullName evidence="6">AraC family transcriptional regulator</fullName>
    </submittedName>
</protein>
<dbReference type="PANTHER" id="PTHR47894">
    <property type="entry name" value="HTH-TYPE TRANSCRIPTIONAL REGULATOR GADX"/>
    <property type="match status" value="1"/>
</dbReference>
<dbReference type="PROSITE" id="PS01124">
    <property type="entry name" value="HTH_ARAC_FAMILY_2"/>
    <property type="match status" value="1"/>
</dbReference>
<gene>
    <name evidence="6" type="ORF">GCM10010492_52420</name>
</gene>
<feature type="region of interest" description="Disordered" evidence="4">
    <location>
        <begin position="334"/>
        <end position="365"/>
    </location>
</feature>
<dbReference type="Pfam" id="PF12833">
    <property type="entry name" value="HTH_18"/>
    <property type="match status" value="1"/>
</dbReference>
<keyword evidence="7" id="KW-1185">Reference proteome</keyword>